<dbReference type="EMBL" id="HG992980">
    <property type="protein sequence ID" value="CAE7034391.1"/>
    <property type="molecule type" value="Genomic_DNA"/>
</dbReference>
<dbReference type="SUPFAM" id="SSF53098">
    <property type="entry name" value="Ribonuclease H-like"/>
    <property type="match status" value="1"/>
</dbReference>
<dbReference type="Proteomes" id="UP000472372">
    <property type="component" value="Chromosome 4"/>
</dbReference>
<dbReference type="Gene3D" id="3.30.420.10">
    <property type="entry name" value="Ribonuclease H-like superfamily/Ribonuclease H"/>
    <property type="match status" value="1"/>
</dbReference>
<keyword evidence="1" id="KW-0694">RNA-binding</keyword>
<dbReference type="InterPro" id="IPR036397">
    <property type="entry name" value="RNaseH_sf"/>
</dbReference>
<feature type="compositionally biased region" description="Basic and acidic residues" evidence="2">
    <location>
        <begin position="237"/>
        <end position="254"/>
    </location>
</feature>
<dbReference type="AlphaFoldDB" id="A0A6S6W1Z4"/>
<dbReference type="InterPro" id="IPR012337">
    <property type="entry name" value="RNaseH-like_sf"/>
</dbReference>
<organism evidence="3 4">
    <name type="scientific">Pyrenophora teres f. teres</name>
    <dbReference type="NCBI Taxonomy" id="97479"/>
    <lineage>
        <taxon>Eukaryota</taxon>
        <taxon>Fungi</taxon>
        <taxon>Dikarya</taxon>
        <taxon>Ascomycota</taxon>
        <taxon>Pezizomycotina</taxon>
        <taxon>Dothideomycetes</taxon>
        <taxon>Pleosporomycetidae</taxon>
        <taxon>Pleosporales</taxon>
        <taxon>Pleosporineae</taxon>
        <taxon>Pleosporaceae</taxon>
        <taxon>Pyrenophora</taxon>
    </lineage>
</organism>
<evidence type="ECO:0000313" key="4">
    <source>
        <dbReference type="Proteomes" id="UP000472372"/>
    </source>
</evidence>
<feature type="region of interest" description="Disordered" evidence="2">
    <location>
        <begin position="237"/>
        <end position="287"/>
    </location>
</feature>
<evidence type="ECO:0000256" key="2">
    <source>
        <dbReference type="SAM" id="MobiDB-lite"/>
    </source>
</evidence>
<dbReference type="GO" id="GO:0005634">
    <property type="term" value="C:nucleus"/>
    <property type="evidence" value="ECO:0007669"/>
    <property type="project" value="UniProtKB-ARBA"/>
</dbReference>
<dbReference type="PROSITE" id="PS50994">
    <property type="entry name" value="INTEGRASE"/>
    <property type="match status" value="1"/>
</dbReference>
<dbReference type="InterPro" id="IPR001584">
    <property type="entry name" value="Integrase_cat-core"/>
</dbReference>
<accession>A0A6S6W1Z4</accession>
<dbReference type="GO" id="GO:0015074">
    <property type="term" value="P:DNA integration"/>
    <property type="evidence" value="ECO:0007669"/>
    <property type="project" value="InterPro"/>
</dbReference>
<evidence type="ECO:0000256" key="1">
    <source>
        <dbReference type="ARBA" id="ARBA00022884"/>
    </source>
</evidence>
<feature type="compositionally biased region" description="Basic residues" evidence="2">
    <location>
        <begin position="265"/>
        <end position="280"/>
    </location>
</feature>
<dbReference type="GO" id="GO:0003676">
    <property type="term" value="F:nucleic acid binding"/>
    <property type="evidence" value="ECO:0007669"/>
    <property type="project" value="InterPro"/>
</dbReference>
<gene>
    <name evidence="3" type="ORF">PTTW11_05422</name>
</gene>
<name>A0A6S6W1Z4_9PLEO</name>
<proteinExistence type="predicted"/>
<evidence type="ECO:0000313" key="3">
    <source>
        <dbReference type="EMBL" id="CAE7034391.1"/>
    </source>
</evidence>
<reference evidence="3" key="1">
    <citation type="submission" date="2021-02" db="EMBL/GenBank/DDBJ databases">
        <authorList>
            <person name="Syme A R."/>
            <person name="Syme A R."/>
            <person name="Moolhuijzen P."/>
        </authorList>
    </citation>
    <scope>NUCLEOTIDE SEQUENCE</scope>
    <source>
        <strain evidence="3">W1-1</strain>
    </source>
</reference>
<sequence length="491" mass="54946">MYINQKPVLHAVDEATAFQAARFLRDMKASTTWDTLRAMWINMYVGPPDTIATDAGTNFASEEFVNNANAMIIDVYEVPVEAHQSIGKVERYHAAIRRAFEVISADIGTSTTTKDDILQMAVKAINDTAGPEGLIPTLLVFGTYPRLSKTSPPSPSITARATAIRKAMAEVWKIKAKRQVNEALGTRNGPNDIVTQVLELPLQSNVKVWREGLRWTGPHALIALNNDQTAAIVDTYGKQHSDEEPHSDHQRDNDEFVPQEEPLQRRGRGRPKGSKNKPKTHAANLAQREKDDIVLARTLRTTGKITTPGEPFEMSTRTEIDGLITRGVFRFEPYDLAKHGGIRIFKSRIVNEVKGKTTDRPYEKSRLVVQGYADYVVVKPLYGIAEASAYWWLTYFKHHTTTLNMETSTYDLCLLISKATDAGTTIGFGIVGMQTDDTLGLSDNTFADREDKELRFKAKDKQYLIDTEPIEFNGCTVRLGSDNVITLRQKK</sequence>
<protein>
    <submittedName>
        <fullName evidence="3">Uncharacterized protein</fullName>
    </submittedName>
</protein>